<dbReference type="SUPFAM" id="SSF48452">
    <property type="entry name" value="TPR-like"/>
    <property type="match status" value="3"/>
</dbReference>
<feature type="domain" description="Anaphase-promoting complex subunit 5" evidence="2">
    <location>
        <begin position="730"/>
        <end position="781"/>
    </location>
</feature>
<dbReference type="Pfam" id="PF13424">
    <property type="entry name" value="TPR_12"/>
    <property type="match status" value="1"/>
</dbReference>
<comment type="caution">
    <text evidence="3">The sequence shown here is derived from an EMBL/GenBank/DDBJ whole genome shotgun (WGS) entry which is preliminary data.</text>
</comment>
<evidence type="ECO:0000313" key="4">
    <source>
        <dbReference type="Proteomes" id="UP001596067"/>
    </source>
</evidence>
<dbReference type="SUPFAM" id="SSF50494">
    <property type="entry name" value="Trypsin-like serine proteases"/>
    <property type="match status" value="1"/>
</dbReference>
<protein>
    <submittedName>
        <fullName evidence="3">Tetratricopeptide repeat-containing serine protease family protein</fullName>
    </submittedName>
</protein>
<dbReference type="InterPro" id="IPR019734">
    <property type="entry name" value="TPR_rpt"/>
</dbReference>
<feature type="domain" description="Anaphase-promoting complex subunit 5" evidence="2">
    <location>
        <begin position="1202"/>
        <end position="1234"/>
    </location>
</feature>
<keyword evidence="4" id="KW-1185">Reference proteome</keyword>
<dbReference type="GO" id="GO:0008233">
    <property type="term" value="F:peptidase activity"/>
    <property type="evidence" value="ECO:0007669"/>
    <property type="project" value="UniProtKB-KW"/>
</dbReference>
<dbReference type="PANTHER" id="PTHR19959:SF119">
    <property type="entry name" value="FUNGAL LIPASE-LIKE DOMAIN-CONTAINING PROTEIN"/>
    <property type="match status" value="1"/>
</dbReference>
<dbReference type="Proteomes" id="UP001596067">
    <property type="component" value="Unassembled WGS sequence"/>
</dbReference>
<accession>A0ABW1EXX0</accession>
<dbReference type="GO" id="GO:0006508">
    <property type="term" value="P:proteolysis"/>
    <property type="evidence" value="ECO:0007669"/>
    <property type="project" value="UniProtKB-KW"/>
</dbReference>
<dbReference type="Pfam" id="PF13365">
    <property type="entry name" value="Trypsin_2"/>
    <property type="match status" value="1"/>
</dbReference>
<dbReference type="Pfam" id="PF12862">
    <property type="entry name" value="ANAPC5"/>
    <property type="match status" value="2"/>
</dbReference>
<gene>
    <name evidence="3" type="ORF">ACFP0N_12250</name>
</gene>
<feature type="compositionally biased region" description="Basic and acidic residues" evidence="1">
    <location>
        <begin position="1340"/>
        <end position="1356"/>
    </location>
</feature>
<dbReference type="InterPro" id="IPR026000">
    <property type="entry name" value="Apc5_dom"/>
</dbReference>
<dbReference type="InterPro" id="IPR011990">
    <property type="entry name" value="TPR-like_helical_dom_sf"/>
</dbReference>
<dbReference type="EMBL" id="JBHSOD010000011">
    <property type="protein sequence ID" value="MFC5885739.1"/>
    <property type="molecule type" value="Genomic_DNA"/>
</dbReference>
<dbReference type="InterPro" id="IPR027417">
    <property type="entry name" value="P-loop_NTPase"/>
</dbReference>
<reference evidence="4" key="1">
    <citation type="journal article" date="2019" name="Int. J. Syst. Evol. Microbiol.">
        <title>The Global Catalogue of Microorganisms (GCM) 10K type strain sequencing project: providing services to taxonomists for standard genome sequencing and annotation.</title>
        <authorList>
            <consortium name="The Broad Institute Genomics Platform"/>
            <consortium name="The Broad Institute Genome Sequencing Center for Infectious Disease"/>
            <person name="Wu L."/>
            <person name="Ma J."/>
        </authorList>
    </citation>
    <scope>NUCLEOTIDE SEQUENCE [LARGE SCALE GENOMIC DNA]</scope>
    <source>
        <strain evidence="4">CGMCC 4.1469</strain>
    </source>
</reference>
<evidence type="ECO:0000259" key="2">
    <source>
        <dbReference type="Pfam" id="PF12862"/>
    </source>
</evidence>
<dbReference type="Gene3D" id="3.40.50.300">
    <property type="entry name" value="P-loop containing nucleotide triphosphate hydrolases"/>
    <property type="match status" value="1"/>
</dbReference>
<dbReference type="Gene3D" id="1.25.40.10">
    <property type="entry name" value="Tetratricopeptide repeat domain"/>
    <property type="match status" value="4"/>
</dbReference>
<dbReference type="SMART" id="SM00028">
    <property type="entry name" value="TPR"/>
    <property type="match status" value="10"/>
</dbReference>
<name>A0ABW1EXX0_9ACTN</name>
<keyword evidence="3" id="KW-0645">Protease</keyword>
<sequence length="1367" mass="146653">MQVRLYAPGESGADFGTGYLVAPRLVLTAAHTIGTSEGEAPGKVTVERPVPRPLDGPWTAPAVRGFAGTVQWYRYDDLIDAALIEVDQDDSWPVPESLADLTDRPPQRWGHFIGSRPCDVSVVGYPRHQRDGVNGQRIDEGLPGEVSPRTGSLARRYEIFSTYAPPAGGEGSPWAGMSGAAVRAGDLLCGVVCEDRLAVGGVRLTAVPVSLLIADEAFRGLIEKHSGGWTPVLEPVEPTAGRQRVLSPAAVERRLDSPAGLLRADAEAVPFHGREAELAELTAWCTDGRAALSARVLVGPGGQGKSRLARQLTTDLAHTGWVTGHLDPRLRDGVPYTLDVLETELPMLLVVDYAETRPELVRDVTAFLQESRHRVRLLLIARADGEWRTDTLTADYRTRSVLNTAVVMALGPLVPRGGPKEERLEAFRDAAGHLARLLPAVPGLPSHPWAELAATVEPLDGLDGPRYDNALTLQMTALATLLQNGPRPVPVAAGEGAEGILQAHEGRFWHESARTPAFRLDLGDTLKDLVAVAALCGAADVDEALAVVAAVPELPAEKRRAAVQWLARLYPPAPDRFWGSLQPDRVAEFHASDRVVRGGVKLPAVLAAATPDQQGQLVTVLARAAVAHYDNDRQAPSRDVLDALDTALDRTPLHFDALRPAALALADPARIVAPLALRLIRERIEGLRLRVADDPVAFEPLLGRARDYLATCLARAGDLHGAVVEGRAAVELLERHGDADRETRAAWARSLTNLGIHLSEVGRWDEGLAAAEAAVRIARELTNAVPADSGALEDLAGTLNNLGLRLSEVGRAEDSLEAAREAVAIDRRLTGLDPATHARGLARGLLNLGNRLAESGKWEEALQCQQEAVDTVRRLAASSPAAYESDLADVLISLGTRFSELGRWPEALAAEGEAVAIMRRLVPDNPAVHEPGLALALSNLGNFLSDLGRWPEALVAVAKAVEIYRRRAADRPTVLRPQLAMALHNLANHWSDAGDQDTALARMEAAVEIRRELAAELPAVHEQDYAVSLFNLGVRLRGAGRPVDGVRAVEQALEIYRRPRPGDDRTRGRALALLHLAGALPALGRGAEARAAAEEAAGLYRTLAETTSAFEDEHAGLLASLANLRREAGPDEEWLAPAEESVRIYRGLVDERPGLFEDRFALALRGLGAKLMEAGRFAEAVETEDEAVRLLRRLVAGDPSMADTLAFAVISLAACLWELERPEESVAATEEAIGAFRPLAAADPAVFEPVLAEALYALALRLGGTPERHDEGRAAIVESVEMFRGLAGRDVGAFGLPAAHALALAAGYRSAYEEFAEALALLSEAEELYEELDRLRPGAHREQRDALAAGRREIEAHLGGGAGQPDV</sequence>
<dbReference type="Pfam" id="PF13374">
    <property type="entry name" value="TPR_10"/>
    <property type="match status" value="3"/>
</dbReference>
<dbReference type="InterPro" id="IPR009003">
    <property type="entry name" value="Peptidase_S1_PA"/>
</dbReference>
<dbReference type="RefSeq" id="WP_313767310.1">
    <property type="nucleotide sequence ID" value="NZ_BAAAVH010000011.1"/>
</dbReference>
<evidence type="ECO:0000313" key="3">
    <source>
        <dbReference type="EMBL" id="MFC5885739.1"/>
    </source>
</evidence>
<proteinExistence type="predicted"/>
<feature type="region of interest" description="Disordered" evidence="1">
    <location>
        <begin position="1340"/>
        <end position="1367"/>
    </location>
</feature>
<organism evidence="3 4">
    <name type="scientific">Kitasatospora aburaviensis</name>
    <dbReference type="NCBI Taxonomy" id="67265"/>
    <lineage>
        <taxon>Bacteria</taxon>
        <taxon>Bacillati</taxon>
        <taxon>Actinomycetota</taxon>
        <taxon>Actinomycetes</taxon>
        <taxon>Kitasatosporales</taxon>
        <taxon>Streptomycetaceae</taxon>
        <taxon>Kitasatospora</taxon>
    </lineage>
</organism>
<dbReference type="PANTHER" id="PTHR19959">
    <property type="entry name" value="KINESIN LIGHT CHAIN"/>
    <property type="match status" value="1"/>
</dbReference>
<evidence type="ECO:0000256" key="1">
    <source>
        <dbReference type="SAM" id="MobiDB-lite"/>
    </source>
</evidence>
<feature type="compositionally biased region" description="Gly residues" evidence="1">
    <location>
        <begin position="1358"/>
        <end position="1367"/>
    </location>
</feature>
<keyword evidence="3" id="KW-0378">Hydrolase</keyword>